<gene>
    <name evidence="1" type="ORF">SAMN04488060_0089</name>
</gene>
<dbReference type="SUPFAM" id="SSF48613">
    <property type="entry name" value="Heme oxygenase-like"/>
    <property type="match status" value="1"/>
</dbReference>
<dbReference type="Gene3D" id="1.20.910.10">
    <property type="entry name" value="Heme oxygenase-like"/>
    <property type="match status" value="1"/>
</dbReference>
<evidence type="ECO:0000313" key="2">
    <source>
        <dbReference type="Proteomes" id="UP000199331"/>
    </source>
</evidence>
<organism evidence="1 2">
    <name type="scientific">Qipengyuania nanhaisediminis</name>
    <dbReference type="NCBI Taxonomy" id="604088"/>
    <lineage>
        <taxon>Bacteria</taxon>
        <taxon>Pseudomonadati</taxon>
        <taxon>Pseudomonadota</taxon>
        <taxon>Alphaproteobacteria</taxon>
        <taxon>Sphingomonadales</taxon>
        <taxon>Erythrobacteraceae</taxon>
        <taxon>Qipengyuania</taxon>
    </lineage>
</organism>
<dbReference type="Proteomes" id="UP000199331">
    <property type="component" value="Unassembled WGS sequence"/>
</dbReference>
<sequence length="178" mass="19367">MRQRLRAATATLHDQLDAAMGSMPVGNDASFARFLTIQYAGRELLDAGFAEQKPDHIDVPPSQLELLDRDLASLGHKPIRIPGNASFTSPAAALGAAWVVSGSSMGNRAMLAQRRKHGLDHANAFLADSRMPTYFRTLLPVLAGEFDRFEQDQMIDGATLAFTVFLDVLARSELKEAA</sequence>
<protein>
    <submittedName>
        <fullName evidence="1">Heme oxygenase</fullName>
    </submittedName>
</protein>
<keyword evidence="2" id="KW-1185">Reference proteome</keyword>
<dbReference type="EMBL" id="FOWZ01000001">
    <property type="protein sequence ID" value="SFO82698.1"/>
    <property type="molecule type" value="Genomic_DNA"/>
</dbReference>
<name>A0A1I5KCK2_9SPHN</name>
<dbReference type="AlphaFoldDB" id="A0A1I5KCK2"/>
<accession>A0A1I5KCK2</accession>
<evidence type="ECO:0000313" key="1">
    <source>
        <dbReference type="EMBL" id="SFO82698.1"/>
    </source>
</evidence>
<dbReference type="InterPro" id="IPR016084">
    <property type="entry name" value="Haem_Oase-like_multi-hlx"/>
</dbReference>
<proteinExistence type="predicted"/>
<dbReference type="STRING" id="604088.SAMN04488060_0089"/>
<dbReference type="CDD" id="cd19166">
    <property type="entry name" value="HemeO-bac"/>
    <property type="match status" value="1"/>
</dbReference>
<reference evidence="2" key="1">
    <citation type="submission" date="2016-10" db="EMBL/GenBank/DDBJ databases">
        <authorList>
            <person name="Varghese N."/>
            <person name="Submissions S."/>
        </authorList>
    </citation>
    <scope>NUCLEOTIDE SEQUENCE [LARGE SCALE GENOMIC DNA]</scope>
    <source>
        <strain evidence="2">CGMCC 1.7715</strain>
    </source>
</reference>